<dbReference type="Proteomes" id="UP000663421">
    <property type="component" value="Chromosome"/>
</dbReference>
<name>A0ABX6WCI0_STRMQ</name>
<dbReference type="EMBL" id="CP065050">
    <property type="protein sequence ID" value="QPI58354.1"/>
    <property type="molecule type" value="Genomic_DNA"/>
</dbReference>
<evidence type="ECO:0008006" key="3">
    <source>
        <dbReference type="Google" id="ProtNLM"/>
    </source>
</evidence>
<gene>
    <name evidence="1" type="ORF">I1A49_28675</name>
</gene>
<evidence type="ECO:0000313" key="1">
    <source>
        <dbReference type="EMBL" id="QPI58354.1"/>
    </source>
</evidence>
<organism evidence="1 2">
    <name type="scientific">Streptomyces malaysiensis</name>
    <dbReference type="NCBI Taxonomy" id="92644"/>
    <lineage>
        <taxon>Bacteria</taxon>
        <taxon>Bacillati</taxon>
        <taxon>Actinomycetota</taxon>
        <taxon>Actinomycetes</taxon>
        <taxon>Kitasatosporales</taxon>
        <taxon>Streptomycetaceae</taxon>
        <taxon>Streptomyces</taxon>
        <taxon>Streptomyces violaceusniger group</taxon>
    </lineage>
</organism>
<sequence length="135" mass="14917">MEQITERRPVNGPHVYGYLRRTSSEARHAALADSIVEYCRQHELTLCGLFTEWGTVAEVRSAAFVGLLDLLAPPDTYGVVLPARSHLGPKRIVAERERQIARTNARLIVVRSAKPRHGDLRAVDAGPVARRKGGV</sequence>
<protein>
    <recommendedName>
        <fullName evidence="3">Resolvase/invertase-type recombinase catalytic domain-containing protein</fullName>
    </recommendedName>
</protein>
<reference evidence="1 2" key="1">
    <citation type="submission" date="2020-11" db="EMBL/GenBank/DDBJ databases">
        <title>Complete genome sequence unveiled secondary metabolic potentials in Streptomyces solisilvae HNM0141.</title>
        <authorList>
            <person name="Huang X."/>
        </authorList>
    </citation>
    <scope>NUCLEOTIDE SEQUENCE [LARGE SCALE GENOMIC DNA]</scope>
    <source>
        <strain evidence="1 2">HNM0141</strain>
    </source>
</reference>
<proteinExistence type="predicted"/>
<keyword evidence="2" id="KW-1185">Reference proteome</keyword>
<evidence type="ECO:0000313" key="2">
    <source>
        <dbReference type="Proteomes" id="UP000663421"/>
    </source>
</evidence>
<accession>A0ABX6WCI0</accession>